<reference evidence="1" key="2">
    <citation type="submission" date="2023-03" db="EMBL/GenBank/DDBJ databases">
        <authorList>
            <person name="Vazquez L."/>
            <person name="Rodriguez J."/>
            <person name="Mayo B."/>
            <person name="Florez A.B."/>
        </authorList>
    </citation>
    <scope>NUCLEOTIDE SEQUENCE</scope>
    <source>
        <strain evidence="1">5A3I</strain>
    </source>
</reference>
<gene>
    <name evidence="1" type="ORF">P1A27_14050</name>
</gene>
<protein>
    <submittedName>
        <fullName evidence="1">Uncharacterized protein</fullName>
    </submittedName>
</protein>
<dbReference type="Proteomes" id="UP001174037">
    <property type="component" value="Unassembled WGS sequence"/>
</dbReference>
<evidence type="ECO:0000313" key="2">
    <source>
        <dbReference type="Proteomes" id="UP001174037"/>
    </source>
</evidence>
<name>A0AAW7AM71_9STAP</name>
<dbReference type="RefSeq" id="WP_285324483.1">
    <property type="nucleotide sequence ID" value="NZ_JARGCK010000020.1"/>
</dbReference>
<evidence type="ECO:0000313" key="1">
    <source>
        <dbReference type="EMBL" id="MDK9867049.1"/>
    </source>
</evidence>
<accession>A0AAW7AM71</accession>
<dbReference type="EMBL" id="JARGCK010000020">
    <property type="protein sequence ID" value="MDK9867049.1"/>
    <property type="molecule type" value="Genomic_DNA"/>
</dbReference>
<dbReference type="NCBIfam" id="NF047427">
    <property type="entry name" value="phage_activ_RinB"/>
    <property type="match status" value="1"/>
</dbReference>
<reference evidence="1" key="1">
    <citation type="journal article" date="2023" name="Int. J. Mol. Sci.">
        <title>Antibiotic Resistance/Susceptibility Profiles of Staphylococcus equorum Strains from Cheese, and Genome Analysis for Antibiotic Resistance Genes.</title>
        <authorList>
            <person name="Vazquez L."/>
            <person name="Srednik M.E."/>
            <person name="Rodriguez J."/>
            <person name="Florez A.B."/>
            <person name="Mayo B."/>
        </authorList>
    </citation>
    <scope>NUCLEOTIDE SEQUENCE</scope>
    <source>
        <strain evidence="1">5A3I</strain>
    </source>
</reference>
<proteinExistence type="predicted"/>
<sequence>MTKYICVRKVDFGPKEYEVGDIEEVDKLEKTKVENYEFGDIAFSTKSHYIVRDTGFKWNKNSFKHFFRKAQPKDTVPKHILKPLLIIFLYELSKAITYEIIVRKQANDMVEQPGYDEIDLWKKL</sequence>
<organism evidence="1 2">
    <name type="scientific">Staphylococcus equorum</name>
    <dbReference type="NCBI Taxonomy" id="246432"/>
    <lineage>
        <taxon>Bacteria</taxon>
        <taxon>Bacillati</taxon>
        <taxon>Bacillota</taxon>
        <taxon>Bacilli</taxon>
        <taxon>Bacillales</taxon>
        <taxon>Staphylococcaceae</taxon>
        <taxon>Staphylococcus</taxon>
    </lineage>
</organism>
<comment type="caution">
    <text evidence="1">The sequence shown here is derived from an EMBL/GenBank/DDBJ whole genome shotgun (WGS) entry which is preliminary data.</text>
</comment>
<dbReference type="AlphaFoldDB" id="A0AAW7AM71"/>